<evidence type="ECO:0000256" key="4">
    <source>
        <dbReference type="ARBA" id="ARBA00023242"/>
    </source>
</evidence>
<dbReference type="Gene3D" id="4.10.280.10">
    <property type="entry name" value="Helix-loop-helix DNA-binding domain"/>
    <property type="match status" value="1"/>
</dbReference>
<dbReference type="InterPro" id="IPR011598">
    <property type="entry name" value="bHLH_dom"/>
</dbReference>
<evidence type="ECO:0000313" key="6">
    <source>
        <dbReference type="EMBL" id="GKV42392.1"/>
    </source>
</evidence>
<dbReference type="Proteomes" id="UP001054252">
    <property type="component" value="Unassembled WGS sequence"/>
</dbReference>
<dbReference type="InterPro" id="IPR036638">
    <property type="entry name" value="HLH_DNA-bd_sf"/>
</dbReference>
<dbReference type="PANTHER" id="PTHR31945">
    <property type="entry name" value="TRANSCRIPTION FACTOR SCREAM2-RELATED"/>
    <property type="match status" value="1"/>
</dbReference>
<organism evidence="6 7">
    <name type="scientific">Rubroshorea leprosula</name>
    <dbReference type="NCBI Taxonomy" id="152421"/>
    <lineage>
        <taxon>Eukaryota</taxon>
        <taxon>Viridiplantae</taxon>
        <taxon>Streptophyta</taxon>
        <taxon>Embryophyta</taxon>
        <taxon>Tracheophyta</taxon>
        <taxon>Spermatophyta</taxon>
        <taxon>Magnoliopsida</taxon>
        <taxon>eudicotyledons</taxon>
        <taxon>Gunneridae</taxon>
        <taxon>Pentapetalae</taxon>
        <taxon>rosids</taxon>
        <taxon>malvids</taxon>
        <taxon>Malvales</taxon>
        <taxon>Dipterocarpaceae</taxon>
        <taxon>Rubroshorea</taxon>
    </lineage>
</organism>
<dbReference type="AlphaFoldDB" id="A0AAV5LYX2"/>
<evidence type="ECO:0000259" key="5">
    <source>
        <dbReference type="PROSITE" id="PS50888"/>
    </source>
</evidence>
<keyword evidence="4" id="KW-0539">Nucleus</keyword>
<accession>A0AAV5LYX2</accession>
<keyword evidence="7" id="KW-1185">Reference proteome</keyword>
<reference evidence="6 7" key="1">
    <citation type="journal article" date="2021" name="Commun. Biol.">
        <title>The genome of Shorea leprosula (Dipterocarpaceae) highlights the ecological relevance of drought in aseasonal tropical rainforests.</title>
        <authorList>
            <person name="Ng K.K.S."/>
            <person name="Kobayashi M.J."/>
            <person name="Fawcett J.A."/>
            <person name="Hatakeyama M."/>
            <person name="Paape T."/>
            <person name="Ng C.H."/>
            <person name="Ang C.C."/>
            <person name="Tnah L.H."/>
            <person name="Lee C.T."/>
            <person name="Nishiyama T."/>
            <person name="Sese J."/>
            <person name="O'Brien M.J."/>
            <person name="Copetti D."/>
            <person name="Mohd Noor M.I."/>
            <person name="Ong R.C."/>
            <person name="Putra M."/>
            <person name="Sireger I.Z."/>
            <person name="Indrioko S."/>
            <person name="Kosugi Y."/>
            <person name="Izuno A."/>
            <person name="Isagi Y."/>
            <person name="Lee S.L."/>
            <person name="Shimizu K.K."/>
        </authorList>
    </citation>
    <scope>NUCLEOTIDE SEQUENCE [LARGE SCALE GENOMIC DNA]</scope>
    <source>
        <strain evidence="6">214</strain>
    </source>
</reference>
<dbReference type="PANTHER" id="PTHR31945:SF26">
    <property type="entry name" value="TRANSCRIPTION FACTOR BHLH35"/>
    <property type="match status" value="1"/>
</dbReference>
<dbReference type="GO" id="GO:0003700">
    <property type="term" value="F:DNA-binding transcription factor activity"/>
    <property type="evidence" value="ECO:0007669"/>
    <property type="project" value="TreeGrafter"/>
</dbReference>
<dbReference type="GO" id="GO:0043565">
    <property type="term" value="F:sequence-specific DNA binding"/>
    <property type="evidence" value="ECO:0007669"/>
    <property type="project" value="TreeGrafter"/>
</dbReference>
<dbReference type="PROSITE" id="PS50888">
    <property type="entry name" value="BHLH"/>
    <property type="match status" value="1"/>
</dbReference>
<feature type="domain" description="BHLH" evidence="5">
    <location>
        <begin position="1"/>
        <end position="17"/>
    </location>
</feature>
<sequence>MDKASIIKDAIDYIQELYEQEKRIQANIRELESKKSNRNPANYDIFDQELLVLLRSKKTKVDNFYNSGGSRASPIEVLEMKVTEMGEKTMVVSITCSKKVESSDRVDDG</sequence>
<dbReference type="SUPFAM" id="SSF47459">
    <property type="entry name" value="HLH, helix-loop-helix DNA-binding domain"/>
    <property type="match status" value="1"/>
</dbReference>
<keyword evidence="3" id="KW-0804">Transcription</keyword>
<evidence type="ECO:0000313" key="7">
    <source>
        <dbReference type="Proteomes" id="UP001054252"/>
    </source>
</evidence>
<gene>
    <name evidence="6" type="ORF">SLEP1_g49800</name>
</gene>
<evidence type="ECO:0000256" key="3">
    <source>
        <dbReference type="ARBA" id="ARBA00023163"/>
    </source>
</evidence>
<comment type="subcellular location">
    <subcellularLocation>
        <location evidence="1">Nucleus</location>
    </subcellularLocation>
</comment>
<dbReference type="GO" id="GO:0005634">
    <property type="term" value="C:nucleus"/>
    <property type="evidence" value="ECO:0007669"/>
    <property type="project" value="UniProtKB-SubCell"/>
</dbReference>
<name>A0AAV5LYX2_9ROSI</name>
<protein>
    <recommendedName>
        <fullName evidence="5">BHLH domain-containing protein</fullName>
    </recommendedName>
</protein>
<dbReference type="EMBL" id="BPVZ01000158">
    <property type="protein sequence ID" value="GKV42392.1"/>
    <property type="molecule type" value="Genomic_DNA"/>
</dbReference>
<dbReference type="InterPro" id="IPR051358">
    <property type="entry name" value="TF_AMS/ICE1/BHLH6-like"/>
</dbReference>
<dbReference type="GO" id="GO:0046983">
    <property type="term" value="F:protein dimerization activity"/>
    <property type="evidence" value="ECO:0007669"/>
    <property type="project" value="InterPro"/>
</dbReference>
<evidence type="ECO:0000256" key="2">
    <source>
        <dbReference type="ARBA" id="ARBA00023015"/>
    </source>
</evidence>
<evidence type="ECO:0000256" key="1">
    <source>
        <dbReference type="ARBA" id="ARBA00004123"/>
    </source>
</evidence>
<keyword evidence="2" id="KW-0805">Transcription regulation</keyword>
<proteinExistence type="predicted"/>
<comment type="caution">
    <text evidence="6">The sequence shown here is derived from an EMBL/GenBank/DDBJ whole genome shotgun (WGS) entry which is preliminary data.</text>
</comment>